<feature type="chain" id="PRO_5045924293" evidence="2">
    <location>
        <begin position="21"/>
        <end position="175"/>
    </location>
</feature>
<sequence length="175" mass="19087">MRLMIPALLLLTLLLPSAVAAQPAVSRARFVYALWVGAGALPYRGDAPFTDVPLELEEAPAICWAYDLGVVRGTGGDLFTPQRPITREEAAVLLRRYAACLGRDTFYPEGVAACNEYEGISPWADDSLYWAAGTGLMDWSPTGELDPAGTLTDQQLRTVLSRFFDRPLIQTEPPA</sequence>
<evidence type="ECO:0000313" key="5">
    <source>
        <dbReference type="Proteomes" id="UP001440599"/>
    </source>
</evidence>
<protein>
    <submittedName>
        <fullName evidence="4">S-layer homology domain-containing protein</fullName>
    </submittedName>
</protein>
<evidence type="ECO:0000313" key="4">
    <source>
        <dbReference type="EMBL" id="MEQ2457174.1"/>
    </source>
</evidence>
<proteinExistence type="predicted"/>
<feature type="signal peptide" evidence="2">
    <location>
        <begin position="1"/>
        <end position="20"/>
    </location>
</feature>
<evidence type="ECO:0000259" key="3">
    <source>
        <dbReference type="PROSITE" id="PS51272"/>
    </source>
</evidence>
<dbReference type="PROSITE" id="PS51272">
    <property type="entry name" value="SLH"/>
    <property type="match status" value="1"/>
</dbReference>
<gene>
    <name evidence="4" type="ORF">WMO45_11620</name>
</gene>
<reference evidence="4 5" key="1">
    <citation type="submission" date="2024-03" db="EMBL/GenBank/DDBJ databases">
        <title>Human intestinal bacterial collection.</title>
        <authorList>
            <person name="Pauvert C."/>
            <person name="Hitch T.C.A."/>
            <person name="Clavel T."/>
        </authorList>
    </citation>
    <scope>NUCLEOTIDE SEQUENCE [LARGE SCALE GENOMIC DNA]</scope>
    <source>
        <strain evidence="4 5">CLA-AP-H34</strain>
    </source>
</reference>
<keyword evidence="5" id="KW-1185">Reference proteome</keyword>
<organism evidence="4 5">
    <name type="scientific">Flavonifractor hominis</name>
    <dbReference type="NCBI Taxonomy" id="3133178"/>
    <lineage>
        <taxon>Bacteria</taxon>
        <taxon>Bacillati</taxon>
        <taxon>Bacillota</taxon>
        <taxon>Clostridia</taxon>
        <taxon>Eubacteriales</taxon>
        <taxon>Oscillospiraceae</taxon>
        <taxon>Flavonifractor</taxon>
    </lineage>
</organism>
<dbReference type="EMBL" id="JBBMFT010000009">
    <property type="protein sequence ID" value="MEQ2457174.1"/>
    <property type="molecule type" value="Genomic_DNA"/>
</dbReference>
<evidence type="ECO:0000256" key="1">
    <source>
        <dbReference type="ARBA" id="ARBA00022737"/>
    </source>
</evidence>
<dbReference type="RefSeq" id="WP_349140949.1">
    <property type="nucleotide sequence ID" value="NZ_JBBMFT010000009.1"/>
</dbReference>
<dbReference type="InterPro" id="IPR001119">
    <property type="entry name" value="SLH_dom"/>
</dbReference>
<name>A0ABV1ERG2_9FIRM</name>
<dbReference type="Pfam" id="PF00395">
    <property type="entry name" value="SLH"/>
    <property type="match status" value="1"/>
</dbReference>
<comment type="caution">
    <text evidence="4">The sequence shown here is derived from an EMBL/GenBank/DDBJ whole genome shotgun (WGS) entry which is preliminary data.</text>
</comment>
<dbReference type="Proteomes" id="UP001440599">
    <property type="component" value="Unassembled WGS sequence"/>
</dbReference>
<feature type="domain" description="SLH" evidence="3">
    <location>
        <begin position="45"/>
        <end position="108"/>
    </location>
</feature>
<evidence type="ECO:0000256" key="2">
    <source>
        <dbReference type="SAM" id="SignalP"/>
    </source>
</evidence>
<accession>A0ABV1ERG2</accession>
<keyword evidence="2" id="KW-0732">Signal</keyword>
<keyword evidence="1" id="KW-0677">Repeat</keyword>